<feature type="region of interest" description="Disordered" evidence="1">
    <location>
        <begin position="37"/>
        <end position="64"/>
    </location>
</feature>
<sequence>MACATSGGCRHLIRRRRRCWVVRVTTPARAIPATSAVARGEHRLRGDPQTPQEEEPVSETTTAEDRSAVLLGFKEGDLIQEFGYDEDVDFALREDIEDLTGEELLDEDAQEVADAVLFWWRAGDGDLVDALVDSLTTLDDGGVVWVLTPKAGRDGYVSPADLQEAAPTAGLRVTTTEAACPEWAATRLVGTRF</sequence>
<dbReference type="KEGG" id="rkr:I6G21_10045"/>
<dbReference type="AlphaFoldDB" id="A0A7T3CG67"/>
<dbReference type="EMBL" id="CP065738">
    <property type="protein sequence ID" value="QPT53569.1"/>
    <property type="molecule type" value="Genomic_DNA"/>
</dbReference>
<dbReference type="InterPro" id="IPR021412">
    <property type="entry name" value="DUF3052"/>
</dbReference>
<evidence type="ECO:0000313" key="2">
    <source>
        <dbReference type="EMBL" id="QPT53569.1"/>
    </source>
</evidence>
<protein>
    <submittedName>
        <fullName evidence="2">DUF3052 domain-containing protein</fullName>
    </submittedName>
</protein>
<accession>A0A7T3CG67</accession>
<name>A0A7T3CG67_9MICC</name>
<organism evidence="2 3">
    <name type="scientific">Rothia kristinae</name>
    <dbReference type="NCBI Taxonomy" id="37923"/>
    <lineage>
        <taxon>Bacteria</taxon>
        <taxon>Bacillati</taxon>
        <taxon>Actinomycetota</taxon>
        <taxon>Actinomycetes</taxon>
        <taxon>Micrococcales</taxon>
        <taxon>Micrococcaceae</taxon>
        <taxon>Rothia</taxon>
    </lineage>
</organism>
<dbReference type="Proteomes" id="UP000594975">
    <property type="component" value="Chromosome"/>
</dbReference>
<reference evidence="2 3" key="1">
    <citation type="submission" date="2020-12" db="EMBL/GenBank/DDBJ databases">
        <title>FDA dAtabase for Regulatory Grade micrObial Sequences (FDA-ARGOS): Supporting development and validation of Infectious Disease Dx tests.</title>
        <authorList>
            <person name="Sproer C."/>
            <person name="Gronow S."/>
            <person name="Severitt S."/>
            <person name="Schroder I."/>
            <person name="Tallon L."/>
            <person name="Sadzewicz L."/>
            <person name="Zhao X."/>
            <person name="Boylan J."/>
            <person name="Ott S."/>
            <person name="Bowen H."/>
            <person name="Vavikolanu K."/>
            <person name="Mehta A."/>
            <person name="Aluvathingal J."/>
            <person name="Nadendla S."/>
            <person name="Lowell S."/>
            <person name="Myers T."/>
            <person name="Yan Y."/>
            <person name="Sichtig H."/>
        </authorList>
    </citation>
    <scope>NUCLEOTIDE SEQUENCE [LARGE SCALE GENOMIC DNA]</scope>
    <source>
        <strain evidence="2 3">FDAARGOS_864</strain>
    </source>
</reference>
<gene>
    <name evidence="2" type="ORF">I6G21_10045</name>
</gene>
<dbReference type="Pfam" id="PF11253">
    <property type="entry name" value="DUF3052"/>
    <property type="match status" value="1"/>
</dbReference>
<evidence type="ECO:0000313" key="3">
    <source>
        <dbReference type="Proteomes" id="UP000594975"/>
    </source>
</evidence>
<evidence type="ECO:0000256" key="1">
    <source>
        <dbReference type="SAM" id="MobiDB-lite"/>
    </source>
</evidence>
<proteinExistence type="predicted"/>